<gene>
    <name evidence="1" type="ORF">TSAR_010726</name>
</gene>
<accession>A0A232ENM3</accession>
<comment type="caution">
    <text evidence="1">The sequence shown here is derived from an EMBL/GenBank/DDBJ whole genome shotgun (WGS) entry which is preliminary data.</text>
</comment>
<organism evidence="1 2">
    <name type="scientific">Trichomalopsis sarcophagae</name>
    <dbReference type="NCBI Taxonomy" id="543379"/>
    <lineage>
        <taxon>Eukaryota</taxon>
        <taxon>Metazoa</taxon>
        <taxon>Ecdysozoa</taxon>
        <taxon>Arthropoda</taxon>
        <taxon>Hexapoda</taxon>
        <taxon>Insecta</taxon>
        <taxon>Pterygota</taxon>
        <taxon>Neoptera</taxon>
        <taxon>Endopterygota</taxon>
        <taxon>Hymenoptera</taxon>
        <taxon>Apocrita</taxon>
        <taxon>Proctotrupomorpha</taxon>
        <taxon>Chalcidoidea</taxon>
        <taxon>Pteromalidae</taxon>
        <taxon>Pteromalinae</taxon>
        <taxon>Trichomalopsis</taxon>
    </lineage>
</organism>
<keyword evidence="2" id="KW-1185">Reference proteome</keyword>
<dbReference type="AlphaFoldDB" id="A0A232ENM3"/>
<reference evidence="1 2" key="1">
    <citation type="journal article" date="2017" name="Curr. Biol.">
        <title>The Evolution of Venom by Co-option of Single-Copy Genes.</title>
        <authorList>
            <person name="Martinson E.O."/>
            <person name="Mrinalini"/>
            <person name="Kelkar Y.D."/>
            <person name="Chang C.H."/>
            <person name="Werren J.H."/>
        </authorList>
    </citation>
    <scope>NUCLEOTIDE SEQUENCE [LARGE SCALE GENOMIC DNA]</scope>
    <source>
        <strain evidence="1 2">Alberta</strain>
        <tissue evidence="1">Whole body</tissue>
    </source>
</reference>
<evidence type="ECO:0000313" key="2">
    <source>
        <dbReference type="Proteomes" id="UP000215335"/>
    </source>
</evidence>
<sequence length="98" mass="11158">MHALMHDSMYKNAVLADFMMFKCNYCAESVIDILKVTKDEGLVKLFRNSLLSQFSLNSLGSALRTEPYRFGGKKYKSRGAMAKKRTKFGSRQSHSIIL</sequence>
<proteinExistence type="predicted"/>
<dbReference type="EMBL" id="NNAY01003118">
    <property type="protein sequence ID" value="OXU19950.1"/>
    <property type="molecule type" value="Genomic_DNA"/>
</dbReference>
<evidence type="ECO:0000313" key="1">
    <source>
        <dbReference type="EMBL" id="OXU19950.1"/>
    </source>
</evidence>
<protein>
    <submittedName>
        <fullName evidence="1">Uncharacterized protein</fullName>
    </submittedName>
</protein>
<dbReference type="Proteomes" id="UP000215335">
    <property type="component" value="Unassembled WGS sequence"/>
</dbReference>
<name>A0A232ENM3_9HYME</name>